<dbReference type="InterPro" id="IPR000182">
    <property type="entry name" value="GNAT_dom"/>
</dbReference>
<evidence type="ECO:0000259" key="1">
    <source>
        <dbReference type="PROSITE" id="PS51186"/>
    </source>
</evidence>
<dbReference type="Gene3D" id="3.40.630.30">
    <property type="match status" value="1"/>
</dbReference>
<feature type="domain" description="N-acetyltransferase" evidence="1">
    <location>
        <begin position="16"/>
        <end position="186"/>
    </location>
</feature>
<comment type="caution">
    <text evidence="2">The sequence shown here is derived from an EMBL/GenBank/DDBJ whole genome shotgun (WGS) entry which is preliminary data.</text>
</comment>
<name>A0A942V2H3_9FIRM</name>
<dbReference type="GO" id="GO:0016747">
    <property type="term" value="F:acyltransferase activity, transferring groups other than amino-acyl groups"/>
    <property type="evidence" value="ECO:0007669"/>
    <property type="project" value="InterPro"/>
</dbReference>
<evidence type="ECO:0000313" key="2">
    <source>
        <dbReference type="EMBL" id="MBS4538772.1"/>
    </source>
</evidence>
<dbReference type="SUPFAM" id="SSF55729">
    <property type="entry name" value="Acyl-CoA N-acyltransferases (Nat)"/>
    <property type="match status" value="1"/>
</dbReference>
<dbReference type="EMBL" id="WSFT01000037">
    <property type="protein sequence ID" value="MBS4538772.1"/>
    <property type="molecule type" value="Genomic_DNA"/>
</dbReference>
<sequence length="186" mass="21758">MEKRRLLKREEETKNLYIRNATRKESEDLQEICEVWNKGDKEYLEGSKFPNNYIEKCFKEGDLPPTPEASIEQYTLKSIYLKEEGKIIGFFDTYHGYPTEDTLFIGILLIAPDYQRKGYAQEVIDFISKEGGVLNYRRISIGVYLKNWKALRFWTNAGFDKVLGVYGDKEYNENSFAFVGLEKSLV</sequence>
<gene>
    <name evidence="2" type="ORF">GOQ27_09870</name>
</gene>
<keyword evidence="3" id="KW-1185">Reference proteome</keyword>
<protein>
    <submittedName>
        <fullName evidence="2">GNAT family N-acetyltransferase</fullName>
    </submittedName>
</protein>
<dbReference type="PROSITE" id="PS51186">
    <property type="entry name" value="GNAT"/>
    <property type="match status" value="1"/>
</dbReference>
<dbReference type="Proteomes" id="UP000724672">
    <property type="component" value="Unassembled WGS sequence"/>
</dbReference>
<accession>A0A942V2H3</accession>
<dbReference type="AlphaFoldDB" id="A0A942V2H3"/>
<dbReference type="CDD" id="cd04301">
    <property type="entry name" value="NAT_SF"/>
    <property type="match status" value="1"/>
</dbReference>
<proteinExistence type="predicted"/>
<organism evidence="2 3">
    <name type="scientific">Anaeromonas frigoriresistens</name>
    <dbReference type="NCBI Taxonomy" id="2683708"/>
    <lineage>
        <taxon>Bacteria</taxon>
        <taxon>Bacillati</taxon>
        <taxon>Bacillota</taxon>
        <taxon>Tissierellia</taxon>
        <taxon>Tissierellales</taxon>
        <taxon>Thermohalobacteraceae</taxon>
        <taxon>Anaeromonas</taxon>
    </lineage>
</organism>
<dbReference type="RefSeq" id="WP_203366696.1">
    <property type="nucleotide sequence ID" value="NZ_WSFT01000037.1"/>
</dbReference>
<dbReference type="Pfam" id="PF00583">
    <property type="entry name" value="Acetyltransf_1"/>
    <property type="match status" value="1"/>
</dbReference>
<reference evidence="2" key="1">
    <citation type="submission" date="2019-12" db="EMBL/GenBank/DDBJ databases">
        <title>Clostridiaceae gen. nov. sp. nov., isolated from sediment in Xinjiang, China.</title>
        <authorList>
            <person name="Zhang R."/>
        </authorList>
    </citation>
    <scope>NUCLEOTIDE SEQUENCE</scope>
    <source>
        <strain evidence="2">D2Q-11</strain>
    </source>
</reference>
<evidence type="ECO:0000313" key="3">
    <source>
        <dbReference type="Proteomes" id="UP000724672"/>
    </source>
</evidence>
<dbReference type="InterPro" id="IPR016181">
    <property type="entry name" value="Acyl_CoA_acyltransferase"/>
</dbReference>